<accession>A0A9D2MHC9</accession>
<comment type="caution">
    <text evidence="4">The sequence shown here is derived from an EMBL/GenBank/DDBJ whole genome shotgun (WGS) entry which is preliminary data.</text>
</comment>
<dbReference type="Gene3D" id="1.10.3120.10">
    <property type="entry name" value="Trigger factor, C-terminal domain"/>
    <property type="match status" value="1"/>
</dbReference>
<reference evidence="4" key="1">
    <citation type="journal article" date="2021" name="PeerJ">
        <title>Extensive microbial diversity within the chicken gut microbiome revealed by metagenomics and culture.</title>
        <authorList>
            <person name="Gilroy R."/>
            <person name="Ravi A."/>
            <person name="Getino M."/>
            <person name="Pursley I."/>
            <person name="Horton D.L."/>
            <person name="Alikhan N.F."/>
            <person name="Baker D."/>
            <person name="Gharbi K."/>
            <person name="Hall N."/>
            <person name="Watson M."/>
            <person name="Adriaenssens E.M."/>
            <person name="Foster-Nyarko E."/>
            <person name="Jarju S."/>
            <person name="Secka A."/>
            <person name="Antonio M."/>
            <person name="Oren A."/>
            <person name="Chaudhuri R.R."/>
            <person name="La Ragione R."/>
            <person name="Hildebrand F."/>
            <person name="Pallen M.J."/>
        </authorList>
    </citation>
    <scope>NUCLEOTIDE SEQUENCE</scope>
    <source>
        <strain evidence="4">ChiHjej9B8-13557</strain>
    </source>
</reference>
<organism evidence="4 5">
    <name type="scientific">Candidatus Faecalibacterium faecipullorum</name>
    <dbReference type="NCBI Taxonomy" id="2838578"/>
    <lineage>
        <taxon>Bacteria</taxon>
        <taxon>Bacillati</taxon>
        <taxon>Bacillota</taxon>
        <taxon>Clostridia</taxon>
        <taxon>Eubacteriales</taxon>
        <taxon>Oscillospiraceae</taxon>
        <taxon>Faecalibacterium</taxon>
    </lineage>
</organism>
<name>A0A9D2MHC9_9FIRM</name>
<evidence type="ECO:0000256" key="1">
    <source>
        <dbReference type="ARBA" id="ARBA00023110"/>
    </source>
</evidence>
<dbReference type="Proteomes" id="UP000824211">
    <property type="component" value="Unassembled WGS sequence"/>
</dbReference>
<dbReference type="GO" id="GO:0006457">
    <property type="term" value="P:protein folding"/>
    <property type="evidence" value="ECO:0007669"/>
    <property type="project" value="InterPro"/>
</dbReference>
<reference evidence="4" key="2">
    <citation type="submission" date="2021-04" db="EMBL/GenBank/DDBJ databases">
        <authorList>
            <person name="Gilroy R."/>
        </authorList>
    </citation>
    <scope>NUCLEOTIDE SEQUENCE</scope>
    <source>
        <strain evidence="4">ChiHjej9B8-13557</strain>
    </source>
</reference>
<evidence type="ECO:0000259" key="3">
    <source>
        <dbReference type="Pfam" id="PF05698"/>
    </source>
</evidence>
<protein>
    <submittedName>
        <fullName evidence="4">FKBP-type peptidylprolyl isomerase</fullName>
    </submittedName>
</protein>
<keyword evidence="2 4" id="KW-0413">Isomerase</keyword>
<dbReference type="GO" id="GO:0003755">
    <property type="term" value="F:peptidyl-prolyl cis-trans isomerase activity"/>
    <property type="evidence" value="ECO:0007669"/>
    <property type="project" value="UniProtKB-KW"/>
</dbReference>
<dbReference type="GO" id="GO:0015031">
    <property type="term" value="P:protein transport"/>
    <property type="evidence" value="ECO:0007669"/>
    <property type="project" value="InterPro"/>
</dbReference>
<dbReference type="EMBL" id="DWXX01000143">
    <property type="protein sequence ID" value="HJB59568.1"/>
    <property type="molecule type" value="Genomic_DNA"/>
</dbReference>
<evidence type="ECO:0000313" key="4">
    <source>
        <dbReference type="EMBL" id="HJB59568.1"/>
    </source>
</evidence>
<dbReference type="Pfam" id="PF05698">
    <property type="entry name" value="Trigger_C"/>
    <property type="match status" value="1"/>
</dbReference>
<evidence type="ECO:0000256" key="2">
    <source>
        <dbReference type="ARBA" id="ARBA00023235"/>
    </source>
</evidence>
<sequence>MVLEHLMQGEPGAWKVVFRADADELARALAAAPPAPAGRSEPPSEEDALADAVNRAILAPDGFDPVWRQAVEQAGLEVLTDPDFRLTALNRAEGFRAEAVFYALPPLTLGRYTGFTQAVEPRPIRRLAIELEINQRHGDEERAAAPAGKAELRRRVAAELYRKRCQQAEVLARRKLILQLGDEVSGPLPRQLVGENYFAEQRRFHLSLQAQGVSFDQFLQVRGQTVEQFRAEMHAEAERKLRSRLGLLLVADKEALWPDDAAVDAALAAWDERRDGAPTFPANDRRKARQKLASARAEEYILAHSTLLPPPAEPVVTEGVPPVRP</sequence>
<gene>
    <name evidence="4" type="ORF">H9771_07970</name>
</gene>
<evidence type="ECO:0000313" key="5">
    <source>
        <dbReference type="Proteomes" id="UP000824211"/>
    </source>
</evidence>
<keyword evidence="1" id="KW-0697">Rotamase</keyword>
<dbReference type="InterPro" id="IPR037041">
    <property type="entry name" value="Trigger_fac_C_sf"/>
</dbReference>
<dbReference type="InterPro" id="IPR027304">
    <property type="entry name" value="Trigger_fact/SurA_dom_sf"/>
</dbReference>
<dbReference type="SUPFAM" id="SSF109998">
    <property type="entry name" value="Triger factor/SurA peptide-binding domain-like"/>
    <property type="match status" value="1"/>
</dbReference>
<dbReference type="InterPro" id="IPR008880">
    <property type="entry name" value="Trigger_fac_C"/>
</dbReference>
<feature type="domain" description="Trigger factor C-terminal" evidence="3">
    <location>
        <begin position="150"/>
        <end position="268"/>
    </location>
</feature>
<dbReference type="AlphaFoldDB" id="A0A9D2MHC9"/>
<proteinExistence type="predicted"/>